<feature type="domain" description="Major facilitator superfamily (MFS) profile" evidence="9">
    <location>
        <begin position="10"/>
        <end position="421"/>
    </location>
</feature>
<feature type="transmembrane region" description="Helical" evidence="8">
    <location>
        <begin position="333"/>
        <end position="355"/>
    </location>
</feature>
<dbReference type="PANTHER" id="PTHR43414">
    <property type="entry name" value="MULTIDRUG RESISTANCE PROTEIN MDTG"/>
    <property type="match status" value="1"/>
</dbReference>
<keyword evidence="2" id="KW-0813">Transport</keyword>
<proteinExistence type="predicted"/>
<feature type="transmembrane region" description="Helical" evidence="8">
    <location>
        <begin position="81"/>
        <end position="99"/>
    </location>
</feature>
<evidence type="ECO:0000256" key="3">
    <source>
        <dbReference type="ARBA" id="ARBA00022475"/>
    </source>
</evidence>
<gene>
    <name evidence="10" type="ORF">LSG31_16460</name>
</gene>
<evidence type="ECO:0000256" key="8">
    <source>
        <dbReference type="SAM" id="Phobius"/>
    </source>
</evidence>
<keyword evidence="5 8" id="KW-1133">Transmembrane helix</keyword>
<feature type="transmembrane region" description="Helical" evidence="8">
    <location>
        <begin position="238"/>
        <end position="255"/>
    </location>
</feature>
<dbReference type="InterPro" id="IPR020846">
    <property type="entry name" value="MFS_dom"/>
</dbReference>
<feature type="transmembrane region" description="Helical" evidence="8">
    <location>
        <begin position="395"/>
        <end position="415"/>
    </location>
</feature>
<feature type="transmembrane region" description="Helical" evidence="8">
    <location>
        <begin position="137"/>
        <end position="157"/>
    </location>
</feature>
<accession>A0ABY4CG23</accession>
<feature type="transmembrane region" description="Helical" evidence="8">
    <location>
        <begin position="275"/>
        <end position="297"/>
    </location>
</feature>
<feature type="transmembrane region" description="Helical" evidence="8">
    <location>
        <begin position="309"/>
        <end position="327"/>
    </location>
</feature>
<feature type="region of interest" description="Disordered" evidence="7">
    <location>
        <begin position="208"/>
        <end position="228"/>
    </location>
</feature>
<dbReference type="Pfam" id="PF07690">
    <property type="entry name" value="MFS_1"/>
    <property type="match status" value="1"/>
</dbReference>
<dbReference type="InterPro" id="IPR011701">
    <property type="entry name" value="MFS"/>
</dbReference>
<evidence type="ECO:0000313" key="11">
    <source>
        <dbReference type="Proteomes" id="UP000830167"/>
    </source>
</evidence>
<keyword evidence="3" id="KW-1003">Cell membrane</keyword>
<feature type="transmembrane region" description="Helical" evidence="8">
    <location>
        <begin position="367"/>
        <end position="389"/>
    </location>
</feature>
<feature type="compositionally biased region" description="Basic and acidic residues" evidence="7">
    <location>
        <begin position="208"/>
        <end position="218"/>
    </location>
</feature>
<feature type="transmembrane region" description="Helical" evidence="8">
    <location>
        <begin position="105"/>
        <end position="125"/>
    </location>
</feature>
<evidence type="ECO:0000313" key="10">
    <source>
        <dbReference type="EMBL" id="UOF89471.1"/>
    </source>
</evidence>
<evidence type="ECO:0000259" key="9">
    <source>
        <dbReference type="PROSITE" id="PS50850"/>
    </source>
</evidence>
<dbReference type="EMBL" id="CP089291">
    <property type="protein sequence ID" value="UOF89471.1"/>
    <property type="molecule type" value="Genomic_DNA"/>
</dbReference>
<dbReference type="PANTHER" id="PTHR43414:SF3">
    <property type="entry name" value="LMO2377 PROTEIN"/>
    <property type="match status" value="1"/>
</dbReference>
<dbReference type="PROSITE" id="PS50850">
    <property type="entry name" value="MFS"/>
    <property type="match status" value="1"/>
</dbReference>
<dbReference type="SUPFAM" id="SSF103473">
    <property type="entry name" value="MFS general substrate transporter"/>
    <property type="match status" value="1"/>
</dbReference>
<evidence type="ECO:0000256" key="7">
    <source>
        <dbReference type="SAM" id="MobiDB-lite"/>
    </source>
</evidence>
<feature type="transmembrane region" description="Helical" evidence="8">
    <location>
        <begin position="49"/>
        <end position="69"/>
    </location>
</feature>
<comment type="subcellular location">
    <subcellularLocation>
        <location evidence="1">Cell membrane</location>
        <topology evidence="1">Multi-pass membrane protein</topology>
    </subcellularLocation>
</comment>
<keyword evidence="11" id="KW-1185">Reference proteome</keyword>
<dbReference type="Proteomes" id="UP000830167">
    <property type="component" value="Chromosome"/>
</dbReference>
<keyword evidence="6 8" id="KW-0472">Membrane</keyword>
<evidence type="ECO:0000256" key="6">
    <source>
        <dbReference type="ARBA" id="ARBA00023136"/>
    </source>
</evidence>
<sequence>MKTTELWKRNLVILWFGNFFVLAGMNLIIPFLPLYIQELGVKDIHHVELWAGVIFAGAPLLSATFSPLWGKLSDRYGRKIMLIRSGIGMGIVMILMGFAKSPLQLLLLRLMMGTISGFIPTSTALQATETPKEHAGRALGILQTGNVTGSLIGPLLGGVLAEWIGIRNVFYLTGTALLLAAIIVILGVHESKTYERFSFRRRVHRNLDRKRDSKESKSDANPPVTDKQRGIRSIVKEYPILLALFLSSFLIMAGMQSIEPIITVYIQSLHVQSHIAVVGGLVFAASGIGTILAAPILGRLGDRYGNQRILMAALLIMAVLYIPQAFVRTPWELMALRLLMGLCIGGLLPSINAMIRKVTPNASQGVVYGFNAAAVGFGSVGGPLFGGFIASHIGISYIFFFTSAFFLFNFLWIVYHVKTNAKSQAI</sequence>
<feature type="transmembrane region" description="Helical" evidence="8">
    <location>
        <begin position="169"/>
        <end position="188"/>
    </location>
</feature>
<dbReference type="RefSeq" id="WP_347436161.1">
    <property type="nucleotide sequence ID" value="NZ_CP089291.1"/>
</dbReference>
<dbReference type="Gene3D" id="1.20.1250.20">
    <property type="entry name" value="MFS general substrate transporter like domains"/>
    <property type="match status" value="2"/>
</dbReference>
<evidence type="ECO:0000256" key="4">
    <source>
        <dbReference type="ARBA" id="ARBA00022692"/>
    </source>
</evidence>
<evidence type="ECO:0000256" key="5">
    <source>
        <dbReference type="ARBA" id="ARBA00022989"/>
    </source>
</evidence>
<reference evidence="10" key="1">
    <citation type="submission" date="2021-12" db="EMBL/GenBank/DDBJ databases">
        <title>Alicyclobacillaceae gen. nov., sp. nov., isolated from chalcocite enrichment system.</title>
        <authorList>
            <person name="Jiang Z."/>
        </authorList>
    </citation>
    <scope>NUCLEOTIDE SEQUENCE</scope>
    <source>
        <strain evidence="10">MYW30-H2</strain>
    </source>
</reference>
<protein>
    <submittedName>
        <fullName evidence="10">MFS transporter</fullName>
    </submittedName>
</protein>
<evidence type="ECO:0000256" key="2">
    <source>
        <dbReference type="ARBA" id="ARBA00022448"/>
    </source>
</evidence>
<dbReference type="InterPro" id="IPR036259">
    <property type="entry name" value="MFS_trans_sf"/>
</dbReference>
<name>A0ABY4CG23_9BACL</name>
<organism evidence="10 11">
    <name type="scientific">Fodinisporobacter ferrooxydans</name>
    <dbReference type="NCBI Taxonomy" id="2901836"/>
    <lineage>
        <taxon>Bacteria</taxon>
        <taxon>Bacillati</taxon>
        <taxon>Bacillota</taxon>
        <taxon>Bacilli</taxon>
        <taxon>Bacillales</taxon>
        <taxon>Alicyclobacillaceae</taxon>
        <taxon>Fodinisporobacter</taxon>
    </lineage>
</organism>
<keyword evidence="4 8" id="KW-0812">Transmembrane</keyword>
<evidence type="ECO:0000256" key="1">
    <source>
        <dbReference type="ARBA" id="ARBA00004651"/>
    </source>
</evidence>
<feature type="transmembrane region" description="Helical" evidence="8">
    <location>
        <begin position="12"/>
        <end position="37"/>
    </location>
</feature>